<reference evidence="1 2" key="1">
    <citation type="submission" date="2014-03" db="EMBL/GenBank/DDBJ databases">
        <title>The draft genome sequence of Thioclava dalianensis DLFJ1-1.</title>
        <authorList>
            <person name="Lai Q."/>
            <person name="Shao Z."/>
        </authorList>
    </citation>
    <scope>NUCLEOTIDE SEQUENCE [LARGE SCALE GENOMIC DNA]</scope>
    <source>
        <strain evidence="1 2">DLFJ1-1</strain>
    </source>
</reference>
<dbReference type="Proteomes" id="UP000027725">
    <property type="component" value="Unassembled WGS sequence"/>
</dbReference>
<proteinExistence type="predicted"/>
<keyword evidence="2" id="KW-1185">Reference proteome</keyword>
<accession>A0A074TZG6</accession>
<name>A0A074TZG6_9RHOB</name>
<gene>
    <name evidence="1" type="ORF">DL1_20380</name>
</gene>
<evidence type="ECO:0000313" key="1">
    <source>
        <dbReference type="EMBL" id="KEP67797.1"/>
    </source>
</evidence>
<dbReference type="RefSeq" id="WP_038070237.1">
    <property type="nucleotide sequence ID" value="NZ_FOVB01000038.1"/>
</dbReference>
<sequence length="251" mass="28035">MTSHNQMLAHPHLTFSQTDDGTIEARFDMQGWGGDVVSRYWRQDAPGRDAWTYDLARINGKGGRYTHPTEHGCRLMIVQHLIDAGLIGPSEDNSHLDARNAEIAARAQAARDNFTGRPRLGDFVIMPSGKVERCCAAWDDGMQTTEGGSWHVSTSGTCSFSGGLNASQLWESFKPTEETRLGRFWFFSHGQPGAGRGVDVFLPCRVYRLEPPSMTEAEARAHPVARRCADFWGENSRDHLRKIARLMEGRT</sequence>
<protein>
    <submittedName>
        <fullName evidence="1">Uncharacterized protein</fullName>
    </submittedName>
</protein>
<dbReference type="EMBL" id="JHEH01000082">
    <property type="protein sequence ID" value="KEP67797.1"/>
    <property type="molecule type" value="Genomic_DNA"/>
</dbReference>
<organism evidence="1 2">
    <name type="scientific">Thioclava dalianensis</name>
    <dbReference type="NCBI Taxonomy" id="1185766"/>
    <lineage>
        <taxon>Bacteria</taxon>
        <taxon>Pseudomonadati</taxon>
        <taxon>Pseudomonadota</taxon>
        <taxon>Alphaproteobacteria</taxon>
        <taxon>Rhodobacterales</taxon>
        <taxon>Paracoccaceae</taxon>
        <taxon>Thioclava</taxon>
    </lineage>
</organism>
<evidence type="ECO:0000313" key="2">
    <source>
        <dbReference type="Proteomes" id="UP000027725"/>
    </source>
</evidence>
<dbReference type="STRING" id="1185766.SAMN05216224_1382"/>
<dbReference type="OrthoDB" id="7874746at2"/>
<comment type="caution">
    <text evidence="1">The sequence shown here is derived from an EMBL/GenBank/DDBJ whole genome shotgun (WGS) entry which is preliminary data.</text>
</comment>
<dbReference type="AlphaFoldDB" id="A0A074TZG6"/>